<reference evidence="6 7" key="1">
    <citation type="submission" date="2016-10" db="EMBL/GenBank/DDBJ databases">
        <authorList>
            <person name="de Groot N.N."/>
        </authorList>
    </citation>
    <scope>NUCLEOTIDE SEQUENCE [LARGE SCALE GENOMIC DNA]</scope>
    <source>
        <strain evidence="6 7">DSM 26424</strain>
    </source>
</reference>
<dbReference type="Gene3D" id="3.40.190.10">
    <property type="entry name" value="Periplasmic binding protein-like II"/>
    <property type="match status" value="2"/>
</dbReference>
<evidence type="ECO:0000256" key="2">
    <source>
        <dbReference type="ARBA" id="ARBA00023015"/>
    </source>
</evidence>
<gene>
    <name evidence="6" type="ORF">SAMN04487993_100864</name>
</gene>
<dbReference type="SUPFAM" id="SSF46785">
    <property type="entry name" value="Winged helix' DNA-binding domain"/>
    <property type="match status" value="1"/>
</dbReference>
<comment type="similarity">
    <text evidence="1">Belongs to the LysR transcriptional regulatory family.</text>
</comment>
<dbReference type="InterPro" id="IPR036388">
    <property type="entry name" value="WH-like_DNA-bd_sf"/>
</dbReference>
<sequence length="304" mass="33974">MNFKQLEAFYWLSQIQNYRQTAERLGLTQPAVSARIQSLENDLGKVLIDRDAPGFRLTDQGMEVAEFALQFLNLRETMNARLLDKQKQRLSLGLAGMAAITWGPDLLGRMRAEQPEIMLDIYAGSDLQLRRFVEAGTLDLAFTASGDRVGAPAFTTRYQVGWVARPDVVKGLPLPMTPEALRRLPLVLYPKTSPMFNPVAEYVDEMRSQPAPRHYGNSLATICEMLRLGYGASALSLTALERDITEGRLMQIPVTEQIAPLDVACTHVNRARRQQVSLVLELAREVARDWCAAHPAYTSFHDGG</sequence>
<evidence type="ECO:0000313" key="6">
    <source>
        <dbReference type="EMBL" id="SDI67599.1"/>
    </source>
</evidence>
<keyword evidence="2" id="KW-0805">Transcription regulation</keyword>
<keyword evidence="7" id="KW-1185">Reference proteome</keyword>
<dbReference type="GO" id="GO:0000976">
    <property type="term" value="F:transcription cis-regulatory region binding"/>
    <property type="evidence" value="ECO:0007669"/>
    <property type="project" value="TreeGrafter"/>
</dbReference>
<feature type="domain" description="HTH lysR-type" evidence="5">
    <location>
        <begin position="1"/>
        <end position="58"/>
    </location>
</feature>
<dbReference type="RefSeq" id="WP_089846715.1">
    <property type="nucleotide sequence ID" value="NZ_FNEJ01000008.1"/>
</dbReference>
<dbReference type="AlphaFoldDB" id="A0A1G8MI44"/>
<dbReference type="InterPro" id="IPR000847">
    <property type="entry name" value="LysR_HTH_N"/>
</dbReference>
<dbReference type="Proteomes" id="UP000199093">
    <property type="component" value="Unassembled WGS sequence"/>
</dbReference>
<dbReference type="Gene3D" id="1.10.10.10">
    <property type="entry name" value="Winged helix-like DNA-binding domain superfamily/Winged helix DNA-binding domain"/>
    <property type="match status" value="1"/>
</dbReference>
<protein>
    <submittedName>
        <fullName evidence="6">DNA-binding transcriptional regulator, LysR family</fullName>
    </submittedName>
</protein>
<evidence type="ECO:0000256" key="1">
    <source>
        <dbReference type="ARBA" id="ARBA00009437"/>
    </source>
</evidence>
<dbReference type="EMBL" id="FNEJ01000008">
    <property type="protein sequence ID" value="SDI67599.1"/>
    <property type="molecule type" value="Genomic_DNA"/>
</dbReference>
<dbReference type="GO" id="GO:0003700">
    <property type="term" value="F:DNA-binding transcription factor activity"/>
    <property type="evidence" value="ECO:0007669"/>
    <property type="project" value="InterPro"/>
</dbReference>
<evidence type="ECO:0000256" key="3">
    <source>
        <dbReference type="ARBA" id="ARBA00023125"/>
    </source>
</evidence>
<dbReference type="PROSITE" id="PS50931">
    <property type="entry name" value="HTH_LYSR"/>
    <property type="match status" value="1"/>
</dbReference>
<dbReference type="InterPro" id="IPR036390">
    <property type="entry name" value="WH_DNA-bd_sf"/>
</dbReference>
<dbReference type="SUPFAM" id="SSF53850">
    <property type="entry name" value="Periplasmic binding protein-like II"/>
    <property type="match status" value="1"/>
</dbReference>
<dbReference type="Pfam" id="PF03466">
    <property type="entry name" value="LysR_substrate"/>
    <property type="match status" value="1"/>
</dbReference>
<organism evidence="6 7">
    <name type="scientific">Salipiger marinus</name>
    <dbReference type="NCBI Taxonomy" id="555512"/>
    <lineage>
        <taxon>Bacteria</taxon>
        <taxon>Pseudomonadati</taxon>
        <taxon>Pseudomonadota</taxon>
        <taxon>Alphaproteobacteria</taxon>
        <taxon>Rhodobacterales</taxon>
        <taxon>Roseobacteraceae</taxon>
        <taxon>Salipiger</taxon>
    </lineage>
</organism>
<evidence type="ECO:0000256" key="4">
    <source>
        <dbReference type="ARBA" id="ARBA00023163"/>
    </source>
</evidence>
<evidence type="ECO:0000313" key="7">
    <source>
        <dbReference type="Proteomes" id="UP000199093"/>
    </source>
</evidence>
<keyword evidence="3 6" id="KW-0238">DNA-binding</keyword>
<dbReference type="PRINTS" id="PR00039">
    <property type="entry name" value="HTHLYSR"/>
</dbReference>
<dbReference type="Pfam" id="PF00126">
    <property type="entry name" value="HTH_1"/>
    <property type="match status" value="1"/>
</dbReference>
<dbReference type="PANTHER" id="PTHR30126:SF77">
    <property type="entry name" value="TRANSCRIPTIONAL REGULATORY PROTEIN"/>
    <property type="match status" value="1"/>
</dbReference>
<accession>A0A1G8MI44</accession>
<dbReference type="STRING" id="555512.SAMN04487993_100864"/>
<proteinExistence type="inferred from homology"/>
<keyword evidence="4" id="KW-0804">Transcription</keyword>
<name>A0A1G8MI44_9RHOB</name>
<dbReference type="InterPro" id="IPR005119">
    <property type="entry name" value="LysR_subst-bd"/>
</dbReference>
<dbReference type="PANTHER" id="PTHR30126">
    <property type="entry name" value="HTH-TYPE TRANSCRIPTIONAL REGULATOR"/>
    <property type="match status" value="1"/>
</dbReference>
<dbReference type="CDD" id="cd05466">
    <property type="entry name" value="PBP2_LTTR_substrate"/>
    <property type="match status" value="1"/>
</dbReference>
<dbReference type="OrthoDB" id="9791253at2"/>
<evidence type="ECO:0000259" key="5">
    <source>
        <dbReference type="PROSITE" id="PS50931"/>
    </source>
</evidence>